<gene>
    <name evidence="2" type="ORF">ACPOL_2276</name>
</gene>
<evidence type="ECO:0000256" key="1">
    <source>
        <dbReference type="SAM" id="Phobius"/>
    </source>
</evidence>
<feature type="transmembrane region" description="Helical" evidence="1">
    <location>
        <begin position="133"/>
        <end position="156"/>
    </location>
</feature>
<feature type="transmembrane region" description="Helical" evidence="1">
    <location>
        <begin position="224"/>
        <end position="244"/>
    </location>
</feature>
<feature type="transmembrane region" description="Helical" evidence="1">
    <location>
        <begin position="256"/>
        <end position="276"/>
    </location>
</feature>
<dbReference type="AlphaFoldDB" id="A0A2Z5FXZ9"/>
<evidence type="ECO:0000313" key="2">
    <source>
        <dbReference type="EMBL" id="AXC11600.1"/>
    </source>
</evidence>
<dbReference type="EMBL" id="CP030840">
    <property type="protein sequence ID" value="AXC11600.1"/>
    <property type="molecule type" value="Genomic_DNA"/>
</dbReference>
<organism evidence="2 3">
    <name type="scientific">Acidisarcina polymorpha</name>
    <dbReference type="NCBI Taxonomy" id="2211140"/>
    <lineage>
        <taxon>Bacteria</taxon>
        <taxon>Pseudomonadati</taxon>
        <taxon>Acidobacteriota</taxon>
        <taxon>Terriglobia</taxon>
        <taxon>Terriglobales</taxon>
        <taxon>Acidobacteriaceae</taxon>
        <taxon>Acidisarcina</taxon>
    </lineage>
</organism>
<dbReference type="Proteomes" id="UP000253606">
    <property type="component" value="Chromosome"/>
</dbReference>
<feature type="transmembrane region" description="Helical" evidence="1">
    <location>
        <begin position="168"/>
        <end position="188"/>
    </location>
</feature>
<evidence type="ECO:0000313" key="3">
    <source>
        <dbReference type="Proteomes" id="UP000253606"/>
    </source>
</evidence>
<keyword evidence="1" id="KW-1133">Transmembrane helix</keyword>
<sequence length="286" mass="31138">MSEQSIKHQGIKHQGIEHQGLNHQGVAVKWPDFIRPMHYGSVPDVDARYWAVMAMASVLGCNTGDDCSYYFGWNHWIGLGPLALIFFAVLFGERRSSVRSQVWYWGAVIVLRTAATNLADLATHTFALPYLQVIRGLAVLQALVVWPVAPRLLAAASDSKGRPATGGWYWLSLLTAGTLGTAIGDWVADELHLSTGYGTLLLTAIFGLVLALGRRDGWTTKAAYWTAVIALRAAGTTAGDWLAFREDPGLHNGLNLGLPLSTAVSGAMFLGCLFAWRARKRGAFRN</sequence>
<feature type="transmembrane region" description="Helical" evidence="1">
    <location>
        <begin position="103"/>
        <end position="127"/>
    </location>
</feature>
<feature type="transmembrane region" description="Helical" evidence="1">
    <location>
        <begin position="73"/>
        <end position="91"/>
    </location>
</feature>
<keyword evidence="1" id="KW-0472">Membrane</keyword>
<dbReference type="RefSeq" id="WP_236657382.1">
    <property type="nucleotide sequence ID" value="NZ_CP030840.1"/>
</dbReference>
<proteinExistence type="predicted"/>
<name>A0A2Z5FXZ9_9BACT</name>
<keyword evidence="3" id="KW-1185">Reference proteome</keyword>
<reference evidence="2 3" key="1">
    <citation type="journal article" date="2018" name="Front. Microbiol.">
        <title>Hydrolytic Capabilities as a Key to Environmental Success: Chitinolytic and Cellulolytic Acidobacteria From Acidic Sub-arctic Soils and Boreal Peatlands.</title>
        <authorList>
            <person name="Belova S.E."/>
            <person name="Ravin N.V."/>
            <person name="Pankratov T.A."/>
            <person name="Rakitin A.L."/>
            <person name="Ivanova A.A."/>
            <person name="Beletsky A.V."/>
            <person name="Mardanov A.V."/>
            <person name="Sinninghe Damste J.S."/>
            <person name="Dedysh S.N."/>
        </authorList>
    </citation>
    <scope>NUCLEOTIDE SEQUENCE [LARGE SCALE GENOMIC DNA]</scope>
    <source>
        <strain evidence="2 3">SBC82</strain>
    </source>
</reference>
<feature type="transmembrane region" description="Helical" evidence="1">
    <location>
        <begin position="194"/>
        <end position="212"/>
    </location>
</feature>
<keyword evidence="1" id="KW-0812">Transmembrane</keyword>
<accession>A0A2Z5FXZ9</accession>
<protein>
    <submittedName>
        <fullName evidence="2">INTEGRAL MEMBRANE PROTEIN (Rhomboid family)</fullName>
    </submittedName>
</protein>
<dbReference type="Pfam" id="PF03988">
    <property type="entry name" value="DUF347"/>
    <property type="match status" value="2"/>
</dbReference>
<dbReference type="KEGG" id="abas:ACPOL_2276"/>
<dbReference type="InterPro" id="IPR007136">
    <property type="entry name" value="DUF347"/>
</dbReference>